<evidence type="ECO:0000256" key="2">
    <source>
        <dbReference type="ARBA" id="ARBA00009045"/>
    </source>
</evidence>
<protein>
    <submittedName>
        <fullName evidence="10">GlpG protein</fullName>
    </submittedName>
</protein>
<dbReference type="GO" id="GO:0004252">
    <property type="term" value="F:serine-type endopeptidase activity"/>
    <property type="evidence" value="ECO:0007669"/>
    <property type="project" value="InterPro"/>
</dbReference>
<dbReference type="InterPro" id="IPR035952">
    <property type="entry name" value="Rhomboid-like_sf"/>
</dbReference>
<evidence type="ECO:0000313" key="11">
    <source>
        <dbReference type="Proteomes" id="UP000273643"/>
    </source>
</evidence>
<dbReference type="Gene3D" id="1.20.1540.10">
    <property type="entry name" value="Rhomboid-like"/>
    <property type="match status" value="1"/>
</dbReference>
<dbReference type="AlphaFoldDB" id="A0A3N1NMG4"/>
<evidence type="ECO:0000313" key="10">
    <source>
        <dbReference type="EMBL" id="ROQ20012.1"/>
    </source>
</evidence>
<dbReference type="RefSeq" id="WP_123637262.1">
    <property type="nucleotide sequence ID" value="NZ_RJUK01000001.1"/>
</dbReference>
<evidence type="ECO:0000256" key="5">
    <source>
        <dbReference type="ARBA" id="ARBA00022989"/>
    </source>
</evidence>
<feature type="transmembrane region" description="Helical" evidence="7">
    <location>
        <begin position="200"/>
        <end position="217"/>
    </location>
</feature>
<dbReference type="Gene3D" id="3.30.70.2080">
    <property type="match status" value="1"/>
</dbReference>
<sequence length="282" mass="30617">MTWIPVKQLPLTRDLTELSRFLHQRGLIHRITDEGSHQQIWVQDPALVDPLADLTERWLQGELELPTDDSPRREAPTGPGPRQFPVTVALLILSAAGALIGMNILGGALIPWLTFQPLSLTGAGPEFGNWGEAMARGELWRLLTPAFLHFSAFHILFNGLWIWELGRRLEAVLGVGHYLLFFVGTAVAANLAQFAGGPSVFGGMSGVVYALIGFIWMRQKFSPHPILAVPPGIIGFMLVWLVICFTGIVDRFIGGSIANGAHLGGLLAGMAWGILTSKTEAG</sequence>
<proteinExistence type="inferred from homology"/>
<keyword evidence="3 7" id="KW-0812">Transmembrane</keyword>
<evidence type="ECO:0000256" key="3">
    <source>
        <dbReference type="ARBA" id="ARBA00022692"/>
    </source>
</evidence>
<dbReference type="PANTHER" id="PTHR43731:SF14">
    <property type="entry name" value="PRESENILIN-ASSOCIATED RHOMBOID-LIKE PROTEIN, MITOCHONDRIAL"/>
    <property type="match status" value="1"/>
</dbReference>
<dbReference type="GO" id="GO:0016020">
    <property type="term" value="C:membrane"/>
    <property type="evidence" value="ECO:0007669"/>
    <property type="project" value="UniProtKB-SubCell"/>
</dbReference>
<name>A0A3N1NMG4_9GAMM</name>
<evidence type="ECO:0000256" key="1">
    <source>
        <dbReference type="ARBA" id="ARBA00004141"/>
    </source>
</evidence>
<dbReference type="SUPFAM" id="SSF144091">
    <property type="entry name" value="Rhomboid-like"/>
    <property type="match status" value="1"/>
</dbReference>
<comment type="subcellular location">
    <subcellularLocation>
        <location evidence="1">Membrane</location>
        <topology evidence="1">Multi-pass membrane protein</topology>
    </subcellularLocation>
</comment>
<keyword evidence="11" id="KW-1185">Reference proteome</keyword>
<feature type="transmembrane region" description="Helical" evidence="7">
    <location>
        <begin position="255"/>
        <end position="275"/>
    </location>
</feature>
<dbReference type="InterPro" id="IPR038244">
    <property type="entry name" value="NRho_sf"/>
</dbReference>
<comment type="caution">
    <text evidence="10">The sequence shown here is derived from an EMBL/GenBank/DDBJ whole genome shotgun (WGS) entry which is preliminary data.</text>
</comment>
<evidence type="ECO:0000256" key="4">
    <source>
        <dbReference type="ARBA" id="ARBA00022801"/>
    </source>
</evidence>
<dbReference type="InterPro" id="IPR022764">
    <property type="entry name" value="Peptidase_S54_rhomboid_dom"/>
</dbReference>
<dbReference type="InterPro" id="IPR050925">
    <property type="entry name" value="Rhomboid_protease_S54"/>
</dbReference>
<dbReference type="EMBL" id="RJUK01000001">
    <property type="protein sequence ID" value="ROQ20012.1"/>
    <property type="molecule type" value="Genomic_DNA"/>
</dbReference>
<feature type="domain" description="Rhomboid protease N-terminal" evidence="9">
    <location>
        <begin position="1"/>
        <end position="65"/>
    </location>
</feature>
<accession>A0A3N1NMG4</accession>
<keyword evidence="6 7" id="KW-0472">Membrane</keyword>
<evidence type="ECO:0000256" key="7">
    <source>
        <dbReference type="SAM" id="Phobius"/>
    </source>
</evidence>
<feature type="transmembrane region" description="Helical" evidence="7">
    <location>
        <begin position="229"/>
        <end position="249"/>
    </location>
</feature>
<feature type="transmembrane region" description="Helical" evidence="7">
    <location>
        <begin position="175"/>
        <end position="194"/>
    </location>
</feature>
<dbReference type="Proteomes" id="UP000273643">
    <property type="component" value="Unassembled WGS sequence"/>
</dbReference>
<dbReference type="PANTHER" id="PTHR43731">
    <property type="entry name" value="RHOMBOID PROTEASE"/>
    <property type="match status" value="1"/>
</dbReference>
<feature type="domain" description="Peptidase S54 rhomboid" evidence="8">
    <location>
        <begin position="137"/>
        <end position="278"/>
    </location>
</feature>
<dbReference type="Pfam" id="PF16733">
    <property type="entry name" value="NRho"/>
    <property type="match status" value="1"/>
</dbReference>
<organism evidence="10 11">
    <name type="scientific">Marinimicrobium koreense</name>
    <dbReference type="NCBI Taxonomy" id="306545"/>
    <lineage>
        <taxon>Bacteria</taxon>
        <taxon>Pseudomonadati</taxon>
        <taxon>Pseudomonadota</taxon>
        <taxon>Gammaproteobacteria</taxon>
        <taxon>Cellvibrionales</taxon>
        <taxon>Cellvibrionaceae</taxon>
        <taxon>Marinimicrobium</taxon>
    </lineage>
</organism>
<keyword evidence="4" id="KW-0378">Hydrolase</keyword>
<gene>
    <name evidence="10" type="ORF">EDC38_0605</name>
</gene>
<evidence type="ECO:0000256" key="6">
    <source>
        <dbReference type="ARBA" id="ARBA00023136"/>
    </source>
</evidence>
<feature type="transmembrane region" description="Helical" evidence="7">
    <location>
        <begin position="142"/>
        <end position="163"/>
    </location>
</feature>
<dbReference type="Pfam" id="PF01694">
    <property type="entry name" value="Rhomboid"/>
    <property type="match status" value="1"/>
</dbReference>
<dbReference type="OrthoDB" id="9778341at2"/>
<reference evidence="10 11" key="1">
    <citation type="submission" date="2018-11" db="EMBL/GenBank/DDBJ databases">
        <title>Genomic Encyclopedia of Type Strains, Phase IV (KMG-IV): sequencing the most valuable type-strain genomes for metagenomic binning, comparative biology and taxonomic classification.</title>
        <authorList>
            <person name="Goeker M."/>
        </authorList>
    </citation>
    <scope>NUCLEOTIDE SEQUENCE [LARGE SCALE GENOMIC DNA]</scope>
    <source>
        <strain evidence="10 11">DSM 16974</strain>
    </source>
</reference>
<feature type="transmembrane region" description="Helical" evidence="7">
    <location>
        <begin position="88"/>
        <end position="110"/>
    </location>
</feature>
<dbReference type="InterPro" id="IPR031976">
    <property type="entry name" value="NRho"/>
</dbReference>
<comment type="similarity">
    <text evidence="2">Belongs to the peptidase S54 family.</text>
</comment>
<evidence type="ECO:0000259" key="8">
    <source>
        <dbReference type="Pfam" id="PF01694"/>
    </source>
</evidence>
<keyword evidence="5 7" id="KW-1133">Transmembrane helix</keyword>
<evidence type="ECO:0000259" key="9">
    <source>
        <dbReference type="Pfam" id="PF16733"/>
    </source>
</evidence>